<comment type="caution">
    <text evidence="2">The sequence shown here is derived from an EMBL/GenBank/DDBJ whole genome shotgun (WGS) entry which is preliminary data.</text>
</comment>
<reference evidence="2 3" key="1">
    <citation type="submission" date="2024-11" db="EMBL/GenBank/DDBJ databases">
        <title>Adaptive evolution of stress response genes in parasites aligns with host niche diversity.</title>
        <authorList>
            <person name="Hahn C."/>
            <person name="Resl P."/>
        </authorList>
    </citation>
    <scope>NUCLEOTIDE SEQUENCE [LARGE SCALE GENOMIC DNA]</scope>
    <source>
        <strain evidence="2">EGGRZ-B1_66</strain>
        <tissue evidence="2">Body</tissue>
    </source>
</reference>
<proteinExistence type="predicted"/>
<sequence>MDHYHSSYSSQNSIPLNGRYELSIQALCCHIIKGCVNAIVALIATDDVLNTLPSELFSFLNDSLCLIYQSIDLFLLSCDPLQNTTSDLSSTDFTFEATPTKVDLIKPWELASVFHSLMSEWSQAILQLVLNPQDEFKPISSLVSFGLATSFYLFISRTFTPDTAADILVDQAKDCLTVMLFRLPQSSPELRQLLPHQPQTCKSQLASYVKLMNPTAHQLYEASINLVDGFHALFQLQAVSLSEVVDLRDVFLSSIFAFELFQSQEIAKLFACCLTGEKIGDPLVKDCTLRFLNHANTRVRRHFHEALAQHCRECISLANCSQSKNESSSKIHFIISEREVLGELIEFGAWDSDSRTRFHAREVLVSILDCNTLIPDEKFAILCETVLQHPEQECGPYTLPLVTSLGLLIRGSDQQVATSEVCKETWALNLKLSDVALKWCAGYYDRFTRPHVLNQLCLLWHPSAEIRRDFARLVSKELHNHWSKESHKRLLSPSEDSSRHVSGSSNFSGKADWSHPDARSTPYEDPQKIFPVEPAKITKALVDSLLLNNFCHSEDSDLAPSGICDPSSIPKYLLNDLEHYTQTALSQNEPAYLREQALHSLINLFCTSYFFHSCCIRLIRAIKSLVHLTITLVRAGQIYL</sequence>
<organism evidence="2 3">
    <name type="scientific">Cichlidogyrus casuarinus</name>
    <dbReference type="NCBI Taxonomy" id="1844966"/>
    <lineage>
        <taxon>Eukaryota</taxon>
        <taxon>Metazoa</taxon>
        <taxon>Spiralia</taxon>
        <taxon>Lophotrochozoa</taxon>
        <taxon>Platyhelminthes</taxon>
        <taxon>Monogenea</taxon>
        <taxon>Monopisthocotylea</taxon>
        <taxon>Dactylogyridea</taxon>
        <taxon>Ancyrocephalidae</taxon>
        <taxon>Cichlidogyrus</taxon>
    </lineage>
</organism>
<evidence type="ECO:0000313" key="3">
    <source>
        <dbReference type="Proteomes" id="UP001626550"/>
    </source>
</evidence>
<dbReference type="Proteomes" id="UP001626550">
    <property type="component" value="Unassembled WGS sequence"/>
</dbReference>
<name>A0ABD2QD06_9PLAT</name>
<dbReference type="EMBL" id="JBJKFK010000423">
    <property type="protein sequence ID" value="KAL3317142.1"/>
    <property type="molecule type" value="Genomic_DNA"/>
</dbReference>
<dbReference type="AlphaFoldDB" id="A0ABD2QD06"/>
<evidence type="ECO:0000313" key="2">
    <source>
        <dbReference type="EMBL" id="KAL3317142.1"/>
    </source>
</evidence>
<accession>A0ABD2QD06</accession>
<evidence type="ECO:0000256" key="1">
    <source>
        <dbReference type="SAM" id="MobiDB-lite"/>
    </source>
</evidence>
<gene>
    <name evidence="2" type="ORF">Ciccas_004213</name>
</gene>
<keyword evidence="3" id="KW-1185">Reference proteome</keyword>
<protein>
    <submittedName>
        <fullName evidence="2">Uncharacterized protein</fullName>
    </submittedName>
</protein>
<feature type="region of interest" description="Disordered" evidence="1">
    <location>
        <begin position="493"/>
        <end position="526"/>
    </location>
</feature>